<evidence type="ECO:0000256" key="4">
    <source>
        <dbReference type="ARBA" id="ARBA00022989"/>
    </source>
</evidence>
<organism evidence="7 8">
    <name type="scientific">Setaria digitata</name>
    <dbReference type="NCBI Taxonomy" id="48799"/>
    <lineage>
        <taxon>Eukaryota</taxon>
        <taxon>Metazoa</taxon>
        <taxon>Ecdysozoa</taxon>
        <taxon>Nematoda</taxon>
        <taxon>Chromadorea</taxon>
        <taxon>Rhabditida</taxon>
        <taxon>Spirurina</taxon>
        <taxon>Spiruromorpha</taxon>
        <taxon>Filarioidea</taxon>
        <taxon>Setariidae</taxon>
        <taxon>Setaria</taxon>
    </lineage>
</organism>
<keyword evidence="4 6" id="KW-1133">Transmembrane helix</keyword>
<dbReference type="WBParaSite" id="sdigi.contig339.g7570.t1">
    <property type="protein sequence ID" value="sdigi.contig339.g7570.t1"/>
    <property type="gene ID" value="sdigi.contig339.g7570"/>
</dbReference>
<feature type="transmembrane region" description="Helical" evidence="6">
    <location>
        <begin position="490"/>
        <end position="515"/>
    </location>
</feature>
<comment type="subcellular location">
    <subcellularLocation>
        <location evidence="1">Membrane</location>
        <topology evidence="1">Multi-pass membrane protein</topology>
    </subcellularLocation>
</comment>
<protein>
    <submittedName>
        <fullName evidence="8">Transmembrane protein</fullName>
    </submittedName>
</protein>
<keyword evidence="5 6" id="KW-0472">Membrane</keyword>
<evidence type="ECO:0000313" key="8">
    <source>
        <dbReference type="WBParaSite" id="sdigi.contig339.g7570.t1"/>
    </source>
</evidence>
<evidence type="ECO:0000256" key="2">
    <source>
        <dbReference type="ARBA" id="ARBA00009773"/>
    </source>
</evidence>
<dbReference type="AlphaFoldDB" id="A0A915PR59"/>
<evidence type="ECO:0000313" key="7">
    <source>
        <dbReference type="Proteomes" id="UP000887581"/>
    </source>
</evidence>
<accession>A0A915PR59</accession>
<proteinExistence type="inferred from homology"/>
<dbReference type="InterPro" id="IPR002549">
    <property type="entry name" value="AI-2E-like"/>
</dbReference>
<evidence type="ECO:0000256" key="5">
    <source>
        <dbReference type="ARBA" id="ARBA00023136"/>
    </source>
</evidence>
<feature type="transmembrane region" description="Helical" evidence="6">
    <location>
        <begin position="89"/>
        <end position="106"/>
    </location>
</feature>
<dbReference type="PANTHER" id="PTHR21716:SF4">
    <property type="entry name" value="TRANSMEMBRANE PROTEIN 245"/>
    <property type="match status" value="1"/>
</dbReference>
<evidence type="ECO:0000256" key="6">
    <source>
        <dbReference type="SAM" id="Phobius"/>
    </source>
</evidence>
<feature type="transmembrane region" description="Helical" evidence="6">
    <location>
        <begin position="527"/>
        <end position="546"/>
    </location>
</feature>
<comment type="similarity">
    <text evidence="2">Belongs to the autoinducer-2 exporter (AI-2E) (TC 2.A.86) family.</text>
</comment>
<feature type="transmembrane region" description="Helical" evidence="6">
    <location>
        <begin position="127"/>
        <end position="152"/>
    </location>
</feature>
<reference evidence="8" key="1">
    <citation type="submission" date="2022-11" db="UniProtKB">
        <authorList>
            <consortium name="WormBaseParasite"/>
        </authorList>
    </citation>
    <scope>IDENTIFICATION</scope>
</reference>
<feature type="transmembrane region" description="Helical" evidence="6">
    <location>
        <begin position="566"/>
        <end position="590"/>
    </location>
</feature>
<evidence type="ECO:0000256" key="1">
    <source>
        <dbReference type="ARBA" id="ARBA00004141"/>
    </source>
</evidence>
<dbReference type="Proteomes" id="UP000887581">
    <property type="component" value="Unplaced"/>
</dbReference>
<feature type="transmembrane region" description="Helical" evidence="6">
    <location>
        <begin position="164"/>
        <end position="189"/>
    </location>
</feature>
<keyword evidence="3 6" id="KW-0812">Transmembrane</keyword>
<evidence type="ECO:0000256" key="3">
    <source>
        <dbReference type="ARBA" id="ARBA00022692"/>
    </source>
</evidence>
<feature type="transmembrane region" description="Helical" evidence="6">
    <location>
        <begin position="62"/>
        <end position="83"/>
    </location>
</feature>
<keyword evidence="7" id="KW-1185">Reference proteome</keyword>
<sequence>MSFVLFQLVLRSSALSPLYPNQRFCFTKNDMISGGVLVNVANMSLVEQLMSGSDRRIALQFAFYNAVLFLLTGICLAGLYAVYSMMHMFLTPLMWATLIGTILFPFKKRFSSAINGWLSRVDSEETPLFIAVILIPYDAFISATDLFLIYLARLYGMARISNCFGPFNVVIMGVISATLLTIATGLLTLGEAKTDHLKKTDDVGLKNDALVSDEDTDERTFDQELTGDFYLQTILGLSALEFAARHDFVPVCVIFLAVFTVLRKIGVEIVVQTGLLERCCSIWKLFRENTKQLLHVTVAIAFQVHGEVVHLTRLSANLLSQQPDWMLDYARNYTGNQLEESDIDNYIEQGYLRGREWLATNMRSLIGTQDPVKGELLEKEVIELLDKLYKMWEDRNETVMYPFGHSNGANDWMSHLEVFKSISTLREETVFLTALYYLLASSQDIWLPTKWLGDLLPLSHETIGSADSYIIPAIEKAISGVFVLSAKMSLFYVLAAIFAAVPVMAPCVVCIFGFLELYFVKLETAAAVLFLLASFAPKAFADAAFYNELRGSHPYVTGLAVIGGIYWLGLQGAIIGPILLCSMIVLLNVYTKLAYA</sequence>
<dbReference type="PANTHER" id="PTHR21716">
    <property type="entry name" value="TRANSMEMBRANE PROTEIN"/>
    <property type="match status" value="1"/>
</dbReference>
<name>A0A915PR59_9BILA</name>
<dbReference type="GO" id="GO:0016020">
    <property type="term" value="C:membrane"/>
    <property type="evidence" value="ECO:0007669"/>
    <property type="project" value="UniProtKB-SubCell"/>
</dbReference>